<evidence type="ECO:0000256" key="2">
    <source>
        <dbReference type="ARBA" id="ARBA00022777"/>
    </source>
</evidence>
<dbReference type="Proteomes" id="UP000017746">
    <property type="component" value="Chromosome"/>
</dbReference>
<reference evidence="4 5" key="1">
    <citation type="journal article" date="2014" name="J. Biotechnol.">
        <title>Complete genome sequence of the actinobacterium Actinoplanes friuliensis HAG 010964, producer of the lipopeptide antibiotic friulimycin.</title>
        <authorList>
            <person name="Ruckert C."/>
            <person name="Szczepanowski R."/>
            <person name="Albersmeier A."/>
            <person name="Goesmann A."/>
            <person name="Fischer N."/>
            <person name="Steinkamper A."/>
            <person name="Puhler A."/>
            <person name="Biener R."/>
            <person name="Schwartz D."/>
            <person name="Kalinowski J."/>
        </authorList>
    </citation>
    <scope>NUCLEOTIDE SEQUENCE [LARGE SCALE GENOMIC DNA]</scope>
    <source>
        <strain evidence="4 5">DSM 7358</strain>
    </source>
</reference>
<name>U5WAY6_9ACTN</name>
<dbReference type="PANTHER" id="PTHR10584:SF166">
    <property type="entry name" value="RIBOKINASE"/>
    <property type="match status" value="1"/>
</dbReference>
<sequence>MTVLVVGGTGIDTVVPVGELPILAADGVQAAGPVRTFVSHTGTCVALGLRNLGVEVTVADAVGDDEEGRRITAAFAGWGIPLRTAISTGGTRRAVNLMDPHGRRLSIFDARVVPGYRLPVETYRPLLDRARHVHVTLTGWARHLLAEARTGGRTVSTDLHDWNGTDDYHRDFALGADLVFVSGVQLGDRAAEVARWILADGVASHVVVTAGAAGADLYTAGGHLHEPAADLYTAGGHLHEPAADPGGPIVDSNGAGDALAAAFLAALSDGLDDAACLRRGAIAGAYACTRPVGPDGFIRRQD</sequence>
<evidence type="ECO:0000256" key="1">
    <source>
        <dbReference type="ARBA" id="ARBA00022679"/>
    </source>
</evidence>
<dbReference type="EMBL" id="CP006272">
    <property type="protein sequence ID" value="AGZ45135.1"/>
    <property type="molecule type" value="Genomic_DNA"/>
</dbReference>
<proteinExistence type="predicted"/>
<dbReference type="Pfam" id="PF00294">
    <property type="entry name" value="PfkB"/>
    <property type="match status" value="1"/>
</dbReference>
<dbReference type="GO" id="GO:0016301">
    <property type="term" value="F:kinase activity"/>
    <property type="evidence" value="ECO:0007669"/>
    <property type="project" value="UniProtKB-KW"/>
</dbReference>
<evidence type="ECO:0000313" key="5">
    <source>
        <dbReference type="Proteomes" id="UP000017746"/>
    </source>
</evidence>
<dbReference type="InterPro" id="IPR002173">
    <property type="entry name" value="Carboh/pur_kinase_PfkB_CS"/>
</dbReference>
<dbReference type="KEGG" id="afs:AFR_34385"/>
<feature type="domain" description="Carbohydrate kinase PfkB" evidence="3">
    <location>
        <begin position="180"/>
        <end position="290"/>
    </location>
</feature>
<dbReference type="Gene3D" id="3.40.1190.20">
    <property type="match status" value="1"/>
</dbReference>
<keyword evidence="1" id="KW-0808">Transferase</keyword>
<dbReference type="PANTHER" id="PTHR10584">
    <property type="entry name" value="SUGAR KINASE"/>
    <property type="match status" value="1"/>
</dbReference>
<evidence type="ECO:0000259" key="3">
    <source>
        <dbReference type="Pfam" id="PF00294"/>
    </source>
</evidence>
<dbReference type="PROSITE" id="PS00584">
    <property type="entry name" value="PFKB_KINASES_2"/>
    <property type="match status" value="1"/>
</dbReference>
<dbReference type="InterPro" id="IPR011611">
    <property type="entry name" value="PfkB_dom"/>
</dbReference>
<gene>
    <name evidence="4" type="ORF">AFR_34385</name>
</gene>
<dbReference type="RefSeq" id="WP_023561472.1">
    <property type="nucleotide sequence ID" value="NC_022657.1"/>
</dbReference>
<dbReference type="STRING" id="1246995.AFR_34385"/>
<dbReference type="PATRIC" id="fig|1246995.3.peg.6957"/>
<dbReference type="InterPro" id="IPR029056">
    <property type="entry name" value="Ribokinase-like"/>
</dbReference>
<dbReference type="OrthoDB" id="9808601at2"/>
<protein>
    <submittedName>
        <fullName evidence="4">PfkB domain-containing protein</fullName>
    </submittedName>
</protein>
<keyword evidence="5" id="KW-1185">Reference proteome</keyword>
<dbReference type="AlphaFoldDB" id="U5WAY6"/>
<dbReference type="eggNOG" id="COG0524">
    <property type="taxonomic scope" value="Bacteria"/>
</dbReference>
<keyword evidence="2" id="KW-0418">Kinase</keyword>
<dbReference type="SUPFAM" id="SSF53613">
    <property type="entry name" value="Ribokinase-like"/>
    <property type="match status" value="1"/>
</dbReference>
<dbReference type="HOGENOM" id="CLU_027634_12_0_11"/>
<organism evidence="4 5">
    <name type="scientific">Actinoplanes friuliensis DSM 7358</name>
    <dbReference type="NCBI Taxonomy" id="1246995"/>
    <lineage>
        <taxon>Bacteria</taxon>
        <taxon>Bacillati</taxon>
        <taxon>Actinomycetota</taxon>
        <taxon>Actinomycetes</taxon>
        <taxon>Micromonosporales</taxon>
        <taxon>Micromonosporaceae</taxon>
        <taxon>Actinoplanes</taxon>
    </lineage>
</organism>
<accession>U5WAY6</accession>
<evidence type="ECO:0000313" key="4">
    <source>
        <dbReference type="EMBL" id="AGZ45135.1"/>
    </source>
</evidence>